<dbReference type="AlphaFoldDB" id="A0A4Y2JLB4"/>
<keyword evidence="2" id="KW-1185">Reference proteome</keyword>
<dbReference type="Proteomes" id="UP000499080">
    <property type="component" value="Unassembled WGS sequence"/>
</dbReference>
<gene>
    <name evidence="1" type="ORF">AVEN_239221_1</name>
</gene>
<proteinExistence type="predicted"/>
<evidence type="ECO:0000313" key="2">
    <source>
        <dbReference type="Proteomes" id="UP000499080"/>
    </source>
</evidence>
<accession>A0A4Y2JLB4</accession>
<comment type="caution">
    <text evidence="1">The sequence shown here is derived from an EMBL/GenBank/DDBJ whole genome shotgun (WGS) entry which is preliminary data.</text>
</comment>
<sequence>MTTSGQVPPLQTFAPHQRESVWSLRMIWRAMGPTPGGFSVESGFEPAALRSRVETLPLGNRALFLISDYLMKISTSMFCIEGVGLIINQEFALANYGYIRTRVQRNFICLTKCLA</sequence>
<dbReference type="EMBL" id="BGPR01003638">
    <property type="protein sequence ID" value="GBM90615.1"/>
    <property type="molecule type" value="Genomic_DNA"/>
</dbReference>
<evidence type="ECO:0000313" key="1">
    <source>
        <dbReference type="EMBL" id="GBM90615.1"/>
    </source>
</evidence>
<protein>
    <submittedName>
        <fullName evidence="1">Uncharacterized protein</fullName>
    </submittedName>
</protein>
<reference evidence="1 2" key="1">
    <citation type="journal article" date="2019" name="Sci. Rep.">
        <title>Orb-weaving spider Araneus ventricosus genome elucidates the spidroin gene catalogue.</title>
        <authorList>
            <person name="Kono N."/>
            <person name="Nakamura H."/>
            <person name="Ohtoshi R."/>
            <person name="Moran D.A.P."/>
            <person name="Shinohara A."/>
            <person name="Yoshida Y."/>
            <person name="Fujiwara M."/>
            <person name="Mori M."/>
            <person name="Tomita M."/>
            <person name="Arakawa K."/>
        </authorList>
    </citation>
    <scope>NUCLEOTIDE SEQUENCE [LARGE SCALE GENOMIC DNA]</scope>
</reference>
<name>A0A4Y2JLB4_ARAVE</name>
<organism evidence="1 2">
    <name type="scientific">Araneus ventricosus</name>
    <name type="common">Orbweaver spider</name>
    <name type="synonym">Epeira ventricosa</name>
    <dbReference type="NCBI Taxonomy" id="182803"/>
    <lineage>
        <taxon>Eukaryota</taxon>
        <taxon>Metazoa</taxon>
        <taxon>Ecdysozoa</taxon>
        <taxon>Arthropoda</taxon>
        <taxon>Chelicerata</taxon>
        <taxon>Arachnida</taxon>
        <taxon>Araneae</taxon>
        <taxon>Araneomorphae</taxon>
        <taxon>Entelegynae</taxon>
        <taxon>Araneoidea</taxon>
        <taxon>Araneidae</taxon>
        <taxon>Araneus</taxon>
    </lineage>
</organism>